<dbReference type="InterPro" id="IPR027417">
    <property type="entry name" value="P-loop_NTPase"/>
</dbReference>
<dbReference type="GO" id="GO:0016887">
    <property type="term" value="F:ATP hydrolysis activity"/>
    <property type="evidence" value="ECO:0007669"/>
    <property type="project" value="InterPro"/>
</dbReference>
<dbReference type="EC" id="7.2.2.11" evidence="13"/>
<evidence type="ECO:0000256" key="15">
    <source>
        <dbReference type="ARBA" id="ARBA00048610"/>
    </source>
</evidence>
<sequence>MMSPILDINDLYLSFSTEEGELEAINGLNLEVEQGKIHGLIGETGCGKSVTGRTVLGLFDSNTMIKGGEILYNGDDLLAKTQHELQRDYRGNEIAMIFQDPGSSLNPVFTIEDQLDEVLRIYQPGKKADRKKKMIEALDSVRLPDPERLLKKYPHQLSGGMKQRVMIALNLACQPALLIADEPTTALDVSIQAQFIKVLKDLQKEIDITILYITHDMAVVSEICDQVSVMYAGRIVENVPMEELFNNPVHPYSKLLVSSVLGPETSIDNLVEISGSVPRLINPPPGCRFHPRCDHAKPECKEEPPELKEVAPDHQVACFKEDLS</sequence>
<dbReference type="InterPro" id="IPR013563">
    <property type="entry name" value="Oligopep_ABC_C"/>
</dbReference>
<evidence type="ECO:0000256" key="3">
    <source>
        <dbReference type="ARBA" id="ARBA00022448"/>
    </source>
</evidence>
<accession>A0A931FAJ8</accession>
<evidence type="ECO:0000256" key="4">
    <source>
        <dbReference type="ARBA" id="ARBA00022475"/>
    </source>
</evidence>
<dbReference type="InterPro" id="IPR017871">
    <property type="entry name" value="ABC_transporter-like_CS"/>
</dbReference>
<feature type="domain" description="ABC transporter" evidence="16">
    <location>
        <begin position="6"/>
        <end position="257"/>
    </location>
</feature>
<keyword evidence="6" id="KW-0547">Nucleotide-binding</keyword>
<keyword evidence="8" id="KW-1278">Translocase</keyword>
<gene>
    <name evidence="17" type="ORF">I0Q91_08185</name>
</gene>
<evidence type="ECO:0000256" key="5">
    <source>
        <dbReference type="ARBA" id="ARBA00022596"/>
    </source>
</evidence>
<evidence type="ECO:0000256" key="2">
    <source>
        <dbReference type="ARBA" id="ARBA00005417"/>
    </source>
</evidence>
<evidence type="ECO:0000256" key="10">
    <source>
        <dbReference type="ARBA" id="ARBA00023112"/>
    </source>
</evidence>
<keyword evidence="9" id="KW-0406">Ion transport</keyword>
<dbReference type="PROSITE" id="PS00211">
    <property type="entry name" value="ABC_TRANSPORTER_1"/>
    <property type="match status" value="1"/>
</dbReference>
<keyword evidence="11" id="KW-0472">Membrane</keyword>
<name>A0A931FAJ8_9FIRM</name>
<dbReference type="FunFam" id="3.40.50.300:FF:000016">
    <property type="entry name" value="Oligopeptide ABC transporter ATP-binding component"/>
    <property type="match status" value="1"/>
</dbReference>
<comment type="subcellular location">
    <subcellularLocation>
        <location evidence="1">Cell membrane</location>
        <topology evidence="1">Peripheral membrane protein</topology>
    </subcellularLocation>
</comment>
<evidence type="ECO:0000256" key="13">
    <source>
        <dbReference type="ARBA" id="ARBA00039098"/>
    </source>
</evidence>
<dbReference type="InterPro" id="IPR003593">
    <property type="entry name" value="AAA+_ATPase"/>
</dbReference>
<dbReference type="InterPro" id="IPR050388">
    <property type="entry name" value="ABC_Ni/Peptide_Import"/>
</dbReference>
<comment type="caution">
    <text evidence="17">The sequence shown here is derived from an EMBL/GenBank/DDBJ whole genome shotgun (WGS) entry which is preliminary data.</text>
</comment>
<dbReference type="RefSeq" id="WP_270453984.1">
    <property type="nucleotide sequence ID" value="NZ_JADPIE010000004.1"/>
</dbReference>
<dbReference type="NCBIfam" id="TIGR01727">
    <property type="entry name" value="oligo_HPY"/>
    <property type="match status" value="1"/>
</dbReference>
<evidence type="ECO:0000256" key="9">
    <source>
        <dbReference type="ARBA" id="ARBA00023065"/>
    </source>
</evidence>
<proteinExistence type="inferred from homology"/>
<comment type="catalytic activity">
    <reaction evidence="15">
        <text>Ni(2+)(out) + ATP + H2O = Ni(2+)(in) + ADP + phosphate + H(+)</text>
        <dbReference type="Rhea" id="RHEA:15557"/>
        <dbReference type="ChEBI" id="CHEBI:15377"/>
        <dbReference type="ChEBI" id="CHEBI:15378"/>
        <dbReference type="ChEBI" id="CHEBI:30616"/>
        <dbReference type="ChEBI" id="CHEBI:43474"/>
        <dbReference type="ChEBI" id="CHEBI:49786"/>
        <dbReference type="ChEBI" id="CHEBI:456216"/>
        <dbReference type="EC" id="7.2.2.11"/>
    </reaction>
    <physiologicalReaction direction="left-to-right" evidence="15">
        <dbReference type="Rhea" id="RHEA:15558"/>
    </physiologicalReaction>
</comment>
<evidence type="ECO:0000313" key="17">
    <source>
        <dbReference type="EMBL" id="MBF8437052.1"/>
    </source>
</evidence>
<evidence type="ECO:0000256" key="1">
    <source>
        <dbReference type="ARBA" id="ARBA00004202"/>
    </source>
</evidence>
<comment type="subunit">
    <text evidence="12">The complex is composed of two ATP-binding proteins (NikD and NikE), two transmembrane proteins (NikB and NikC) and a solute-binding protein (NikA).</text>
</comment>
<dbReference type="EMBL" id="JADPIE010000004">
    <property type="protein sequence ID" value="MBF8437052.1"/>
    <property type="molecule type" value="Genomic_DNA"/>
</dbReference>
<keyword evidence="3" id="KW-0813">Transport</keyword>
<evidence type="ECO:0000256" key="7">
    <source>
        <dbReference type="ARBA" id="ARBA00022840"/>
    </source>
</evidence>
<dbReference type="Proteomes" id="UP000621436">
    <property type="component" value="Unassembled WGS sequence"/>
</dbReference>
<dbReference type="Gene3D" id="3.40.50.300">
    <property type="entry name" value="P-loop containing nucleotide triphosphate hydrolases"/>
    <property type="match status" value="1"/>
</dbReference>
<dbReference type="InterPro" id="IPR003439">
    <property type="entry name" value="ABC_transporter-like_ATP-bd"/>
</dbReference>
<organism evidence="17 18">
    <name type="scientific">Halonatronomonas betaini</name>
    <dbReference type="NCBI Taxonomy" id="2778430"/>
    <lineage>
        <taxon>Bacteria</taxon>
        <taxon>Bacillati</taxon>
        <taxon>Bacillota</taxon>
        <taxon>Clostridia</taxon>
        <taxon>Halanaerobiales</taxon>
        <taxon>Halarsenatibacteraceae</taxon>
        <taxon>Halonatronomonas</taxon>
    </lineage>
</organism>
<evidence type="ECO:0000256" key="6">
    <source>
        <dbReference type="ARBA" id="ARBA00022741"/>
    </source>
</evidence>
<evidence type="ECO:0000256" key="11">
    <source>
        <dbReference type="ARBA" id="ARBA00023136"/>
    </source>
</evidence>
<evidence type="ECO:0000256" key="8">
    <source>
        <dbReference type="ARBA" id="ARBA00022967"/>
    </source>
</evidence>
<dbReference type="CDD" id="cd03257">
    <property type="entry name" value="ABC_NikE_OppD_transporters"/>
    <property type="match status" value="1"/>
</dbReference>
<keyword evidence="4" id="KW-1003">Cell membrane</keyword>
<dbReference type="GO" id="GO:0005886">
    <property type="term" value="C:plasma membrane"/>
    <property type="evidence" value="ECO:0007669"/>
    <property type="project" value="UniProtKB-SubCell"/>
</dbReference>
<keyword evidence="5" id="KW-0533">Nickel</keyword>
<dbReference type="AlphaFoldDB" id="A0A931FAJ8"/>
<reference evidence="17" key="1">
    <citation type="submission" date="2020-11" db="EMBL/GenBank/DDBJ databases">
        <title>Halonatronomonas betainensis gen. nov., sp. nov. a novel haloalkaliphilic representative of the family Halanaerobiacae capable of betaine degradation.</title>
        <authorList>
            <person name="Boltyanskaya Y."/>
            <person name="Kevbrin V."/>
            <person name="Detkova E."/>
            <person name="Grouzdev D.S."/>
            <person name="Koziaeva V."/>
            <person name="Zhilina T."/>
        </authorList>
    </citation>
    <scope>NUCLEOTIDE SEQUENCE</scope>
    <source>
        <strain evidence="17">Z-7014</strain>
    </source>
</reference>
<dbReference type="SMART" id="SM00382">
    <property type="entry name" value="AAA"/>
    <property type="match status" value="1"/>
</dbReference>
<dbReference type="GO" id="GO:0015413">
    <property type="term" value="F:ABC-type nickel transporter activity"/>
    <property type="evidence" value="ECO:0007669"/>
    <property type="project" value="UniProtKB-EC"/>
</dbReference>
<dbReference type="GO" id="GO:0005524">
    <property type="term" value="F:ATP binding"/>
    <property type="evidence" value="ECO:0007669"/>
    <property type="project" value="UniProtKB-KW"/>
</dbReference>
<dbReference type="Pfam" id="PF08352">
    <property type="entry name" value="oligo_HPY"/>
    <property type="match status" value="1"/>
</dbReference>
<evidence type="ECO:0000259" key="16">
    <source>
        <dbReference type="PROSITE" id="PS50893"/>
    </source>
</evidence>
<dbReference type="PANTHER" id="PTHR43297:SF13">
    <property type="entry name" value="NICKEL ABC TRANSPORTER, ATP-BINDING PROTEIN"/>
    <property type="match status" value="1"/>
</dbReference>
<dbReference type="GO" id="GO:0015833">
    <property type="term" value="P:peptide transport"/>
    <property type="evidence" value="ECO:0007669"/>
    <property type="project" value="InterPro"/>
</dbReference>
<evidence type="ECO:0000313" key="18">
    <source>
        <dbReference type="Proteomes" id="UP000621436"/>
    </source>
</evidence>
<comment type="similarity">
    <text evidence="2">Belongs to the ABC transporter superfamily.</text>
</comment>
<dbReference type="SUPFAM" id="SSF52540">
    <property type="entry name" value="P-loop containing nucleoside triphosphate hydrolases"/>
    <property type="match status" value="1"/>
</dbReference>
<dbReference type="Pfam" id="PF00005">
    <property type="entry name" value="ABC_tran"/>
    <property type="match status" value="1"/>
</dbReference>
<evidence type="ECO:0000256" key="12">
    <source>
        <dbReference type="ARBA" id="ARBA00038669"/>
    </source>
</evidence>
<protein>
    <recommendedName>
        <fullName evidence="14">Nickel import system ATP-binding protein NikD</fullName>
        <ecNumber evidence="13">7.2.2.11</ecNumber>
    </recommendedName>
</protein>
<evidence type="ECO:0000256" key="14">
    <source>
        <dbReference type="ARBA" id="ARBA00044143"/>
    </source>
</evidence>
<keyword evidence="18" id="KW-1185">Reference proteome</keyword>
<keyword evidence="7 17" id="KW-0067">ATP-binding</keyword>
<dbReference type="PANTHER" id="PTHR43297">
    <property type="entry name" value="OLIGOPEPTIDE TRANSPORT ATP-BINDING PROTEIN APPD"/>
    <property type="match status" value="1"/>
</dbReference>
<dbReference type="PROSITE" id="PS50893">
    <property type="entry name" value="ABC_TRANSPORTER_2"/>
    <property type="match status" value="1"/>
</dbReference>
<keyword evidence="10" id="KW-0921">Nickel transport</keyword>